<dbReference type="KEGG" id="abut:Ami103574_04585"/>
<dbReference type="RefSeq" id="WP_163065503.1">
    <property type="nucleotide sequence ID" value="NZ_CP048649.1"/>
</dbReference>
<dbReference type="Proteomes" id="UP000466848">
    <property type="component" value="Chromosome"/>
</dbReference>
<dbReference type="AlphaFoldDB" id="A0A858BUM2"/>
<dbReference type="EMBL" id="CP048649">
    <property type="protein sequence ID" value="QIB68640.1"/>
    <property type="molecule type" value="Genomic_DNA"/>
</dbReference>
<dbReference type="InterPro" id="IPR014986">
    <property type="entry name" value="XkdN-like"/>
</dbReference>
<sequence>MSNLNAFLNQHANRPQHTSFAVSPRFVDEEGQPVKWELRSLTQSESQKLKKECTKRVQVPGKKGIFTSETDIDDLLCKMAVACTVFPNLNDVTLQDSYQVMGAENLLQEMLLPGEYGNFMEKLQEINGFDISMEDKVEEAKN</sequence>
<accession>A0A858BUM2</accession>
<protein>
    <submittedName>
        <fullName evidence="1">Phage portal protein</fullName>
    </submittedName>
</protein>
<gene>
    <name evidence="1" type="ORF">Ami103574_04585</name>
</gene>
<proteinExistence type="predicted"/>
<name>A0A858BUM2_9FIRM</name>
<dbReference type="Gene3D" id="3.30.2220.30">
    <property type="match status" value="1"/>
</dbReference>
<organism evidence="1 2">
    <name type="scientific">Aminipila butyrica</name>
    <dbReference type="NCBI Taxonomy" id="433296"/>
    <lineage>
        <taxon>Bacteria</taxon>
        <taxon>Bacillati</taxon>
        <taxon>Bacillota</taxon>
        <taxon>Clostridia</taxon>
        <taxon>Peptostreptococcales</taxon>
        <taxon>Anaerovoracaceae</taxon>
        <taxon>Aminipila</taxon>
    </lineage>
</organism>
<dbReference type="InterPro" id="IPR038559">
    <property type="entry name" value="XkdN-like_sf"/>
</dbReference>
<evidence type="ECO:0000313" key="2">
    <source>
        <dbReference type="Proteomes" id="UP000466848"/>
    </source>
</evidence>
<keyword evidence="2" id="KW-1185">Reference proteome</keyword>
<dbReference type="Pfam" id="PF08890">
    <property type="entry name" value="Phage_TAC_5"/>
    <property type="match status" value="1"/>
</dbReference>
<evidence type="ECO:0000313" key="1">
    <source>
        <dbReference type="EMBL" id="QIB68640.1"/>
    </source>
</evidence>
<reference evidence="1 2" key="1">
    <citation type="submission" date="2020-02" db="EMBL/GenBank/DDBJ databases">
        <authorList>
            <person name="Kim Y.B."/>
            <person name="Roh S.W."/>
        </authorList>
    </citation>
    <scope>NUCLEOTIDE SEQUENCE [LARGE SCALE GENOMIC DNA]</scope>
    <source>
        <strain evidence="1 2">DSM 103574</strain>
    </source>
</reference>